<feature type="compositionally biased region" description="Basic and acidic residues" evidence="1">
    <location>
        <begin position="95"/>
        <end position="106"/>
    </location>
</feature>
<organism evidence="3 4">
    <name type="scientific">Methylobacterium currus</name>
    <dbReference type="NCBI Taxonomy" id="2051553"/>
    <lineage>
        <taxon>Bacteria</taxon>
        <taxon>Pseudomonadati</taxon>
        <taxon>Pseudomonadota</taxon>
        <taxon>Alphaproteobacteria</taxon>
        <taxon>Hyphomicrobiales</taxon>
        <taxon>Methylobacteriaceae</taxon>
        <taxon>Methylobacterium</taxon>
    </lineage>
</organism>
<dbReference type="KEGG" id="mee:DA075_29115"/>
<dbReference type="Gene3D" id="1.10.30.50">
    <property type="match status" value="1"/>
</dbReference>
<keyword evidence="4" id="KW-1185">Reference proteome</keyword>
<dbReference type="Pfam" id="PF14279">
    <property type="entry name" value="HNH_5"/>
    <property type="match status" value="1"/>
</dbReference>
<dbReference type="InterPro" id="IPR003615">
    <property type="entry name" value="HNH_nuc"/>
</dbReference>
<dbReference type="SMART" id="SM00507">
    <property type="entry name" value="HNHc"/>
    <property type="match status" value="1"/>
</dbReference>
<dbReference type="OrthoDB" id="7993590at2"/>
<sequence>MPRGGEGRLRWPAPISRRRCSARPSSAPPASARAAIDRRALPLPHAGRPVRVDHVVPDALGGPSILSNAQVLCTDCHDRKTQNDRMRIDKALRLSDAHHGIRDPHARPIAVGQPLPPGKPARRATAPLTKPLPPRRSLCVSEPR</sequence>
<name>A0A2R4WSA7_9HYPH</name>
<feature type="domain" description="HNH nuclease" evidence="2">
    <location>
        <begin position="31"/>
        <end position="78"/>
    </location>
</feature>
<evidence type="ECO:0000313" key="4">
    <source>
        <dbReference type="Proteomes" id="UP000244755"/>
    </source>
</evidence>
<proteinExistence type="predicted"/>
<evidence type="ECO:0000313" key="3">
    <source>
        <dbReference type="EMBL" id="AWB24431.1"/>
    </source>
</evidence>
<reference evidence="3 4" key="1">
    <citation type="submission" date="2018-04" db="EMBL/GenBank/DDBJ databases">
        <title>Methylobacterium sp. PR1016A genome.</title>
        <authorList>
            <person name="Park W."/>
        </authorList>
    </citation>
    <scope>NUCLEOTIDE SEQUENCE [LARGE SCALE GENOMIC DNA]</scope>
    <source>
        <strain evidence="3 4">PR1016A</strain>
    </source>
</reference>
<evidence type="ECO:0000256" key="1">
    <source>
        <dbReference type="SAM" id="MobiDB-lite"/>
    </source>
</evidence>
<accession>A0A2R4WSA7</accession>
<dbReference type="AlphaFoldDB" id="A0A2R4WSA7"/>
<gene>
    <name evidence="3" type="ORF">DA075_29115</name>
</gene>
<dbReference type="Proteomes" id="UP000244755">
    <property type="component" value="Chromosome 1"/>
</dbReference>
<dbReference type="EMBL" id="CP028843">
    <property type="protein sequence ID" value="AWB24431.1"/>
    <property type="molecule type" value="Genomic_DNA"/>
</dbReference>
<dbReference type="InterPro" id="IPR029471">
    <property type="entry name" value="HNH_5"/>
</dbReference>
<dbReference type="CDD" id="cd00085">
    <property type="entry name" value="HNHc"/>
    <property type="match status" value="1"/>
</dbReference>
<evidence type="ECO:0000259" key="2">
    <source>
        <dbReference type="SMART" id="SM00507"/>
    </source>
</evidence>
<feature type="region of interest" description="Disordered" evidence="1">
    <location>
        <begin position="95"/>
        <end position="144"/>
    </location>
</feature>
<feature type="region of interest" description="Disordered" evidence="1">
    <location>
        <begin position="1"/>
        <end position="34"/>
    </location>
</feature>
<feature type="compositionally biased region" description="Low complexity" evidence="1">
    <location>
        <begin position="22"/>
        <end position="34"/>
    </location>
</feature>
<protein>
    <recommendedName>
        <fullName evidence="2">HNH nuclease domain-containing protein</fullName>
    </recommendedName>
</protein>